<dbReference type="Proteomes" id="UP000830454">
    <property type="component" value="Chromosome"/>
</dbReference>
<keyword evidence="1" id="KW-0732">Signal</keyword>
<accession>A0ABY4HLP7</accession>
<reference evidence="2" key="1">
    <citation type="submission" date="2021-12" db="EMBL/GenBank/DDBJ databases">
        <authorList>
            <person name="Cha I.-T."/>
            <person name="Lee K.-E."/>
            <person name="Park S.-J."/>
        </authorList>
    </citation>
    <scope>NUCLEOTIDE SEQUENCE</scope>
    <source>
        <strain evidence="2">YSM-43</strain>
    </source>
</reference>
<protein>
    <submittedName>
        <fullName evidence="2">Uncharacterized protein</fullName>
    </submittedName>
</protein>
<name>A0ABY4HLP7_9FLAO</name>
<evidence type="ECO:0000313" key="3">
    <source>
        <dbReference type="Proteomes" id="UP000830454"/>
    </source>
</evidence>
<dbReference type="RefSeq" id="WP_045971243.1">
    <property type="nucleotide sequence ID" value="NZ_CP090145.1"/>
</dbReference>
<feature type="chain" id="PRO_5047154310" evidence="1">
    <location>
        <begin position="23"/>
        <end position="121"/>
    </location>
</feature>
<dbReference type="EMBL" id="CP090145">
    <property type="protein sequence ID" value="UOX33142.1"/>
    <property type="molecule type" value="Genomic_DNA"/>
</dbReference>
<evidence type="ECO:0000256" key="1">
    <source>
        <dbReference type="SAM" id="SignalP"/>
    </source>
</evidence>
<gene>
    <name evidence="2" type="ORF">LXD69_13975</name>
</gene>
<organism evidence="2 3">
    <name type="scientific">Flavobacterium sediminilitoris</name>
    <dbReference type="NCBI Taxonomy" id="2024526"/>
    <lineage>
        <taxon>Bacteria</taxon>
        <taxon>Pseudomonadati</taxon>
        <taxon>Bacteroidota</taxon>
        <taxon>Flavobacteriia</taxon>
        <taxon>Flavobacteriales</taxon>
        <taxon>Flavobacteriaceae</taxon>
        <taxon>Flavobacterium</taxon>
    </lineage>
</organism>
<sequence>MSKYFRYLFFLLIITVFINGNSNDSHVTTNINDVSESFYNEFSQKVNNVAIQIKAENQFVEHLSSENTFSFKNTFSKFVASFSFKKELYFSTLIDLNRKKQNSFSIFFSTTQIIFPFHNFW</sequence>
<reference evidence="2" key="2">
    <citation type="submission" date="2022-04" db="EMBL/GenBank/DDBJ databases">
        <title>Complete Genome Sequence of Flavobacterium sediminilitoris YSM-43, Isolated from a Tidal Sediment.</title>
        <authorList>
            <person name="Lee P.A."/>
        </authorList>
    </citation>
    <scope>NUCLEOTIDE SEQUENCE</scope>
    <source>
        <strain evidence="2">YSM-43</strain>
    </source>
</reference>
<keyword evidence="3" id="KW-1185">Reference proteome</keyword>
<proteinExistence type="predicted"/>
<feature type="signal peptide" evidence="1">
    <location>
        <begin position="1"/>
        <end position="22"/>
    </location>
</feature>
<evidence type="ECO:0000313" key="2">
    <source>
        <dbReference type="EMBL" id="UOX33142.1"/>
    </source>
</evidence>